<dbReference type="EMBL" id="JARKIE010000081">
    <property type="protein sequence ID" value="KAJ7688148.1"/>
    <property type="molecule type" value="Genomic_DNA"/>
</dbReference>
<evidence type="ECO:0000256" key="2">
    <source>
        <dbReference type="SAM" id="MobiDB-lite"/>
    </source>
</evidence>
<evidence type="ECO:0000313" key="4">
    <source>
        <dbReference type="Proteomes" id="UP001221757"/>
    </source>
</evidence>
<name>A0AAD7DFB9_MYCRO</name>
<protein>
    <submittedName>
        <fullName evidence="3">Uncharacterized protein</fullName>
    </submittedName>
</protein>
<organism evidence="3 4">
    <name type="scientific">Mycena rosella</name>
    <name type="common">Pink bonnet</name>
    <name type="synonym">Agaricus rosellus</name>
    <dbReference type="NCBI Taxonomy" id="1033263"/>
    <lineage>
        <taxon>Eukaryota</taxon>
        <taxon>Fungi</taxon>
        <taxon>Dikarya</taxon>
        <taxon>Basidiomycota</taxon>
        <taxon>Agaricomycotina</taxon>
        <taxon>Agaricomycetes</taxon>
        <taxon>Agaricomycetidae</taxon>
        <taxon>Agaricales</taxon>
        <taxon>Marasmiineae</taxon>
        <taxon>Mycenaceae</taxon>
        <taxon>Mycena</taxon>
    </lineage>
</organism>
<reference evidence="3" key="1">
    <citation type="submission" date="2023-03" db="EMBL/GenBank/DDBJ databases">
        <title>Massive genome expansion in bonnet fungi (Mycena s.s.) driven by repeated elements and novel gene families across ecological guilds.</title>
        <authorList>
            <consortium name="Lawrence Berkeley National Laboratory"/>
            <person name="Harder C.B."/>
            <person name="Miyauchi S."/>
            <person name="Viragh M."/>
            <person name="Kuo A."/>
            <person name="Thoen E."/>
            <person name="Andreopoulos B."/>
            <person name="Lu D."/>
            <person name="Skrede I."/>
            <person name="Drula E."/>
            <person name="Henrissat B."/>
            <person name="Morin E."/>
            <person name="Kohler A."/>
            <person name="Barry K."/>
            <person name="LaButti K."/>
            <person name="Morin E."/>
            <person name="Salamov A."/>
            <person name="Lipzen A."/>
            <person name="Mereny Z."/>
            <person name="Hegedus B."/>
            <person name="Baldrian P."/>
            <person name="Stursova M."/>
            <person name="Weitz H."/>
            <person name="Taylor A."/>
            <person name="Grigoriev I.V."/>
            <person name="Nagy L.G."/>
            <person name="Martin F."/>
            <person name="Kauserud H."/>
        </authorList>
    </citation>
    <scope>NUCLEOTIDE SEQUENCE</scope>
    <source>
        <strain evidence="3">CBHHK067</strain>
    </source>
</reference>
<accession>A0AAD7DFB9</accession>
<evidence type="ECO:0000256" key="1">
    <source>
        <dbReference type="SAM" id="Coils"/>
    </source>
</evidence>
<comment type="caution">
    <text evidence="3">The sequence shown here is derived from an EMBL/GenBank/DDBJ whole genome shotgun (WGS) entry which is preliminary data.</text>
</comment>
<gene>
    <name evidence="3" type="ORF">B0H17DRAFT_1203156</name>
</gene>
<sequence>MRFGPACSNGHALPPSLTPTNAGAAHSTLTTLYKTEELRDVLAESKDLHLNISELEANADDLHSNARLGPRSLRLPTPTQPEREVENLVKSVLVAPNLASSLVSLPHTRRRARNNRCTPSPVLVRLCVWTSADDDAGGVRHSGRPAAPRARSCVWASVDDGAGLLASAQAAVLGAELLHVQEFRSQPARLPIPHPQKRPRVRRALCARRLWWRQRQAVPAAVALPVVAALRRSGCMPCPSCALL</sequence>
<dbReference type="Proteomes" id="UP001221757">
    <property type="component" value="Unassembled WGS sequence"/>
</dbReference>
<proteinExistence type="predicted"/>
<keyword evidence="4" id="KW-1185">Reference proteome</keyword>
<evidence type="ECO:0000313" key="3">
    <source>
        <dbReference type="EMBL" id="KAJ7688148.1"/>
    </source>
</evidence>
<dbReference type="AlphaFoldDB" id="A0AAD7DFB9"/>
<feature type="coiled-coil region" evidence="1">
    <location>
        <begin position="38"/>
        <end position="65"/>
    </location>
</feature>
<keyword evidence="1" id="KW-0175">Coiled coil</keyword>
<feature type="region of interest" description="Disordered" evidence="2">
    <location>
        <begin position="1"/>
        <end position="22"/>
    </location>
</feature>